<dbReference type="InterPro" id="IPR048433">
    <property type="entry name" value="YNCE-like_beta-prop"/>
</dbReference>
<keyword evidence="5" id="KW-1185">Reference proteome</keyword>
<proteinExistence type="predicted"/>
<sequence length="346" mass="36286">MASALRPFRVLALALLAATACDSRGCARKTGPLVYVSNEGSDDLSVIDAEANRVIATIPVGKRPRGLRLSADGQRLYVAVSGSMRAPPGTDEDTLPPPDRTADGIALVDTKTHQVLRVLESGDDPESFDVSPDGQRLYVSNEDAAKASVVDVATGKVTHAVPVGGEPEGVTLRPDGRFAYVTSEEDHHVYVIDTGTQAVVARIPAGGRPRAVAFTPDGAWAFVTAEQGRTVTRVDAKTHQAKGTLSFPEAGAKPMGAVVSPDGRTLYVTTGRGKAVASIDVAAWKLLRTVEDVGERPWGVGITPDGQRLFTANGPSNDVSVIDPATGQVLKRIPVGTLPWGIAVSR</sequence>
<comment type="caution">
    <text evidence="4">The sequence shown here is derived from an EMBL/GenBank/DDBJ whole genome shotgun (WGS) entry which is preliminary data.</text>
</comment>
<accession>A0A3A8QDD6</accession>
<gene>
    <name evidence="4" type="ORF">D7X96_23355</name>
</gene>
<name>A0A3A8QDD6_9BACT</name>
<feature type="signal peptide" evidence="2">
    <location>
        <begin position="1"/>
        <end position="17"/>
    </location>
</feature>
<dbReference type="AlphaFoldDB" id="A0A3A8QDD6"/>
<dbReference type="Pfam" id="PF10282">
    <property type="entry name" value="Lactonase"/>
    <property type="match status" value="1"/>
</dbReference>
<dbReference type="InterPro" id="IPR019405">
    <property type="entry name" value="Lactonase_7-beta_prop"/>
</dbReference>
<dbReference type="NCBIfam" id="TIGR02276">
    <property type="entry name" value="beta_rpt_yvtn"/>
    <property type="match status" value="4"/>
</dbReference>
<evidence type="ECO:0000256" key="2">
    <source>
        <dbReference type="SAM" id="SignalP"/>
    </source>
</evidence>
<dbReference type="Pfam" id="PF21783">
    <property type="entry name" value="YNCE"/>
    <property type="match status" value="1"/>
</dbReference>
<dbReference type="InterPro" id="IPR051200">
    <property type="entry name" value="Host-pathogen_enzymatic-act"/>
</dbReference>
<dbReference type="EMBL" id="RAWM01000069">
    <property type="protein sequence ID" value="RKH65621.1"/>
    <property type="molecule type" value="Genomic_DNA"/>
</dbReference>
<dbReference type="InterPro" id="IPR015943">
    <property type="entry name" value="WD40/YVTN_repeat-like_dom_sf"/>
</dbReference>
<evidence type="ECO:0000313" key="5">
    <source>
        <dbReference type="Proteomes" id="UP000282656"/>
    </source>
</evidence>
<feature type="chain" id="PRO_5017459995" description="YNCE-like beta-propeller domain-containing protein" evidence="2">
    <location>
        <begin position="18"/>
        <end position="346"/>
    </location>
</feature>
<reference evidence="5" key="1">
    <citation type="submission" date="2018-09" db="EMBL/GenBank/DDBJ databases">
        <authorList>
            <person name="Livingstone P.G."/>
            <person name="Whitworth D.E."/>
        </authorList>
    </citation>
    <scope>NUCLEOTIDE SEQUENCE [LARGE SCALE GENOMIC DNA]</scope>
    <source>
        <strain evidence="5">AB047A</strain>
    </source>
</reference>
<dbReference type="RefSeq" id="WP_121770746.1">
    <property type="nucleotide sequence ID" value="NZ_RAWM01000069.1"/>
</dbReference>
<dbReference type="PANTHER" id="PTHR47197:SF3">
    <property type="entry name" value="DIHYDRO-HEME D1 DEHYDROGENASE"/>
    <property type="match status" value="1"/>
</dbReference>
<evidence type="ECO:0000313" key="4">
    <source>
        <dbReference type="EMBL" id="RKH65621.1"/>
    </source>
</evidence>
<evidence type="ECO:0000259" key="3">
    <source>
        <dbReference type="Pfam" id="PF21783"/>
    </source>
</evidence>
<dbReference type="OrthoDB" id="9800812at2"/>
<dbReference type="PROSITE" id="PS51257">
    <property type="entry name" value="PROKAR_LIPOPROTEIN"/>
    <property type="match status" value="1"/>
</dbReference>
<dbReference type="PANTHER" id="PTHR47197">
    <property type="entry name" value="PROTEIN NIRF"/>
    <property type="match status" value="1"/>
</dbReference>
<dbReference type="Gene3D" id="2.130.10.10">
    <property type="entry name" value="YVTN repeat-like/Quinoprotein amine dehydrogenase"/>
    <property type="match status" value="2"/>
</dbReference>
<dbReference type="SUPFAM" id="SSF50974">
    <property type="entry name" value="Nitrous oxide reductase, N-terminal domain"/>
    <property type="match status" value="1"/>
</dbReference>
<dbReference type="Proteomes" id="UP000282656">
    <property type="component" value="Unassembled WGS sequence"/>
</dbReference>
<dbReference type="InterPro" id="IPR011045">
    <property type="entry name" value="N2O_reductase_N"/>
</dbReference>
<dbReference type="InterPro" id="IPR011964">
    <property type="entry name" value="YVTN_b-propeller_repeat"/>
</dbReference>
<feature type="domain" description="YNCE-like beta-propeller" evidence="3">
    <location>
        <begin position="99"/>
        <end position="170"/>
    </location>
</feature>
<organism evidence="4 5">
    <name type="scientific">Corallococcus interemptor</name>
    <dbReference type="NCBI Taxonomy" id="2316720"/>
    <lineage>
        <taxon>Bacteria</taxon>
        <taxon>Pseudomonadati</taxon>
        <taxon>Myxococcota</taxon>
        <taxon>Myxococcia</taxon>
        <taxon>Myxococcales</taxon>
        <taxon>Cystobacterineae</taxon>
        <taxon>Myxococcaceae</taxon>
        <taxon>Corallococcus</taxon>
    </lineage>
</organism>
<evidence type="ECO:0000256" key="1">
    <source>
        <dbReference type="ARBA" id="ARBA00022729"/>
    </source>
</evidence>
<protein>
    <recommendedName>
        <fullName evidence="3">YNCE-like beta-propeller domain-containing protein</fullName>
    </recommendedName>
</protein>
<keyword evidence="1 2" id="KW-0732">Signal</keyword>